<dbReference type="InterPro" id="IPR022608">
    <property type="entry name" value="Tscrpt_reg_SplA"/>
</dbReference>
<dbReference type="KEGG" id="beo:BEH_06885"/>
<gene>
    <name evidence="1" type="ORF">BEH_06885</name>
</gene>
<dbReference type="eggNOG" id="ENOG5033N73">
    <property type="taxonomic scope" value="Bacteria"/>
</dbReference>
<evidence type="ECO:0000313" key="1">
    <source>
        <dbReference type="EMBL" id="AKO91854.1"/>
    </source>
</evidence>
<proteinExistence type="predicted"/>
<accession>A0A1X7F9S4</accession>
<dbReference type="OrthoDB" id="2970581at2"/>
<accession>A0A0H4KHT9</accession>
<sequence>MNTLDPKEIREGDDVYVIYRNPHAATVANIQKAEIVQHPENKNDVALFIHESYHLIGEDDALFPTEQDAQQAYNEIFDYEQYD</sequence>
<dbReference type="PATRIC" id="fig|135735.6.peg.1386"/>
<dbReference type="Pfam" id="PF11132">
    <property type="entry name" value="SplA"/>
    <property type="match status" value="1"/>
</dbReference>
<organism evidence="1 2">
    <name type="scientific">Priestia filamentosa</name>
    <dbReference type="NCBI Taxonomy" id="1402861"/>
    <lineage>
        <taxon>Bacteria</taxon>
        <taxon>Bacillati</taxon>
        <taxon>Bacillota</taxon>
        <taxon>Bacilli</taxon>
        <taxon>Bacillales</taxon>
        <taxon>Bacillaceae</taxon>
        <taxon>Priestia</taxon>
    </lineage>
</organism>
<dbReference type="Proteomes" id="UP000036202">
    <property type="component" value="Chromosome"/>
</dbReference>
<protein>
    <submittedName>
        <fullName evidence="1">Transcriptional regulator</fullName>
    </submittedName>
</protein>
<dbReference type="AlphaFoldDB" id="A0A0H4KHT9"/>
<dbReference type="RefSeq" id="WP_019393351.1">
    <property type="nucleotide sequence ID" value="NZ_ALIM01000023.1"/>
</dbReference>
<reference evidence="1 2" key="1">
    <citation type="journal article" date="2015" name="PLoS ONE">
        <title>Genome Sequence of Bacillus endophyticus and Analysis of Its Companion Mechanism in the Ketogulonigenium vulgare-Bacillus Strain Consortium.</title>
        <authorList>
            <person name="Jia N."/>
            <person name="Du J."/>
            <person name="Ding M.Z."/>
            <person name="Gao F."/>
            <person name="Yuan Y.J."/>
        </authorList>
    </citation>
    <scope>NUCLEOTIDE SEQUENCE [LARGE SCALE GENOMIC DNA]</scope>
    <source>
        <strain evidence="1 2">Hbe603</strain>
    </source>
</reference>
<evidence type="ECO:0000313" key="2">
    <source>
        <dbReference type="Proteomes" id="UP000036202"/>
    </source>
</evidence>
<dbReference type="EMBL" id="CP011974">
    <property type="protein sequence ID" value="AKO91854.1"/>
    <property type="molecule type" value="Genomic_DNA"/>
</dbReference>
<keyword evidence="2" id="KW-1185">Reference proteome</keyword>
<reference evidence="2" key="2">
    <citation type="submission" date="2015-06" db="EMBL/GenBank/DDBJ databases">
        <title>Genome Sequence of Bacillus endophyticus and Analysis of its Companion Mechanism in the Ketogulonigenium vulgare-Bacillus strain Consortium.</title>
        <authorList>
            <person name="Jia N."/>
            <person name="Du J."/>
            <person name="Ding M.-Z."/>
            <person name="Gao F."/>
            <person name="Yuan Y.-J."/>
        </authorList>
    </citation>
    <scope>NUCLEOTIDE SEQUENCE [LARGE SCALE GENOMIC DNA]</scope>
    <source>
        <strain evidence="2">Hbe603</strain>
    </source>
</reference>
<dbReference type="GeneID" id="93702618"/>
<name>A0A0H4KHT9_9BACI</name>